<accession>A0ABN9LRX5</accession>
<name>A0ABN9LRX5_9NEOB</name>
<comment type="caution">
    <text evidence="2">The sequence shown here is derived from an EMBL/GenBank/DDBJ whole genome shotgun (WGS) entry which is preliminary data.</text>
</comment>
<dbReference type="Gene3D" id="1.25.40.420">
    <property type="match status" value="1"/>
</dbReference>
<reference evidence="2" key="1">
    <citation type="submission" date="2023-07" db="EMBL/GenBank/DDBJ databases">
        <authorList>
            <person name="Stuckert A."/>
        </authorList>
    </citation>
    <scope>NUCLEOTIDE SEQUENCE</scope>
</reference>
<protein>
    <recommendedName>
        <fullName evidence="1">BACK domain-containing protein</fullName>
    </recommendedName>
</protein>
<dbReference type="Proteomes" id="UP001176940">
    <property type="component" value="Unassembled WGS sequence"/>
</dbReference>
<sequence length="130" mass="15450">MNVLLDFMYGGNPNIEEDNSTGRVREISCPANWTLPTFWGIMKFADMLSIISLSRKQEETVYEAVRGWVKENKSRGREALKDLLEHVRLPLMDFPLFFWRRLKWIRPSKNVQSVFPLLHEARRYLILENH</sequence>
<dbReference type="Pfam" id="PF07707">
    <property type="entry name" value="BACK"/>
    <property type="match status" value="1"/>
</dbReference>
<keyword evidence="3" id="KW-1185">Reference proteome</keyword>
<gene>
    <name evidence="2" type="ORF">RIMI_LOCUS11443175</name>
</gene>
<evidence type="ECO:0000313" key="2">
    <source>
        <dbReference type="EMBL" id="CAJ0946796.1"/>
    </source>
</evidence>
<feature type="domain" description="BACK" evidence="1">
    <location>
        <begin position="44"/>
        <end position="93"/>
    </location>
</feature>
<dbReference type="EMBL" id="CAUEEQ010025897">
    <property type="protein sequence ID" value="CAJ0946796.1"/>
    <property type="molecule type" value="Genomic_DNA"/>
</dbReference>
<organism evidence="2 3">
    <name type="scientific">Ranitomeya imitator</name>
    <name type="common">mimic poison frog</name>
    <dbReference type="NCBI Taxonomy" id="111125"/>
    <lineage>
        <taxon>Eukaryota</taxon>
        <taxon>Metazoa</taxon>
        <taxon>Chordata</taxon>
        <taxon>Craniata</taxon>
        <taxon>Vertebrata</taxon>
        <taxon>Euteleostomi</taxon>
        <taxon>Amphibia</taxon>
        <taxon>Batrachia</taxon>
        <taxon>Anura</taxon>
        <taxon>Neobatrachia</taxon>
        <taxon>Hyloidea</taxon>
        <taxon>Dendrobatidae</taxon>
        <taxon>Dendrobatinae</taxon>
        <taxon>Ranitomeya</taxon>
    </lineage>
</organism>
<evidence type="ECO:0000259" key="1">
    <source>
        <dbReference type="Pfam" id="PF07707"/>
    </source>
</evidence>
<dbReference type="InterPro" id="IPR011705">
    <property type="entry name" value="BACK"/>
</dbReference>
<evidence type="ECO:0000313" key="3">
    <source>
        <dbReference type="Proteomes" id="UP001176940"/>
    </source>
</evidence>
<proteinExistence type="predicted"/>